<dbReference type="Pfam" id="PF00646">
    <property type="entry name" value="F-box"/>
    <property type="match status" value="1"/>
</dbReference>
<proteinExistence type="predicted"/>
<dbReference type="InterPro" id="IPR055411">
    <property type="entry name" value="LRR_FXL15/At3g58940/PEG3-like"/>
</dbReference>
<dbReference type="InterPro" id="IPR036047">
    <property type="entry name" value="F-box-like_dom_sf"/>
</dbReference>
<evidence type="ECO:0000259" key="1">
    <source>
        <dbReference type="PROSITE" id="PS50181"/>
    </source>
</evidence>
<dbReference type="InterPro" id="IPR032675">
    <property type="entry name" value="LRR_dom_sf"/>
</dbReference>
<dbReference type="InterPro" id="IPR053781">
    <property type="entry name" value="F-box_AtFBL13-like"/>
</dbReference>
<dbReference type="Proteomes" id="UP000298416">
    <property type="component" value="Unassembled WGS sequence"/>
</dbReference>
<dbReference type="Gene3D" id="3.80.10.10">
    <property type="entry name" value="Ribonuclease Inhibitor"/>
    <property type="match status" value="1"/>
</dbReference>
<dbReference type="Pfam" id="PF24758">
    <property type="entry name" value="LRR_At5g56370"/>
    <property type="match status" value="1"/>
</dbReference>
<dbReference type="InterPro" id="IPR053772">
    <property type="entry name" value="At1g61320/At1g61330-like"/>
</dbReference>
<gene>
    <name evidence="2" type="ORF">SASPL_121443</name>
</gene>
<keyword evidence="3" id="KW-1185">Reference proteome</keyword>
<dbReference type="AlphaFoldDB" id="A0A8X8XUY7"/>
<dbReference type="PANTHER" id="PTHR34145:SF68">
    <property type="entry name" value="FBD DOMAIN-CONTAINING PROTEIN"/>
    <property type="match status" value="1"/>
</dbReference>
<feature type="domain" description="F-box" evidence="1">
    <location>
        <begin position="17"/>
        <end position="65"/>
    </location>
</feature>
<sequence>MDESDCNKRRKSECGSVDRISELPDEIIYIILSSLPLRQATATSLLSHRWHHLWKHTSNLDFYDPDQGFSNRMPWRAEKCHHVKMVNSVLESHRALFIKQFKISIYVNKSAHSTITKWLEFAQLRQVEILDLNFHCMNMSGKRAVVLEDLVREMRPMKYLKALSLAAMKVSGQDISYFLQNCPLLRELNITRSSFTSHVHLSGDLEILRIRGCTFGKFVIEISAPRLYEVVANAYEVVSDAKPGALRFKNVPRLAIASLVMGNLRYNVPNFASTVSCFTSNLQKLILSLPLSKPKVDGVDDGSLVVLNLQILSREGLPYMPNLKELYVVVSRFHAHHCLVPVTSITSACPRLQMFTFEFHSYLSLLLQSPSLLLPSSVLLGYFVSSERNPFAQKEEATSLGVAVPVRGLEH</sequence>
<evidence type="ECO:0000313" key="2">
    <source>
        <dbReference type="EMBL" id="KAG6419227.1"/>
    </source>
</evidence>
<comment type="caution">
    <text evidence="2">The sequence shown here is derived from an EMBL/GenBank/DDBJ whole genome shotgun (WGS) entry which is preliminary data.</text>
</comment>
<reference evidence="2" key="1">
    <citation type="submission" date="2018-01" db="EMBL/GenBank/DDBJ databases">
        <authorList>
            <person name="Mao J.F."/>
        </authorList>
    </citation>
    <scope>NUCLEOTIDE SEQUENCE</scope>
    <source>
        <strain evidence="2">Huo1</strain>
        <tissue evidence="2">Leaf</tissue>
    </source>
</reference>
<protein>
    <recommendedName>
        <fullName evidence="1">F-box domain-containing protein</fullName>
    </recommendedName>
</protein>
<dbReference type="EMBL" id="PNBA02000007">
    <property type="protein sequence ID" value="KAG6419227.1"/>
    <property type="molecule type" value="Genomic_DNA"/>
</dbReference>
<accession>A0A8X8XUY7</accession>
<reference evidence="2" key="2">
    <citation type="submission" date="2020-08" db="EMBL/GenBank/DDBJ databases">
        <title>Plant Genome Project.</title>
        <authorList>
            <person name="Zhang R.-G."/>
        </authorList>
    </citation>
    <scope>NUCLEOTIDE SEQUENCE</scope>
    <source>
        <strain evidence="2">Huo1</strain>
        <tissue evidence="2">Leaf</tissue>
    </source>
</reference>
<dbReference type="InterPro" id="IPR001810">
    <property type="entry name" value="F-box_dom"/>
</dbReference>
<dbReference type="PANTHER" id="PTHR34145">
    <property type="entry name" value="OS02G0105600 PROTEIN"/>
    <property type="match status" value="1"/>
</dbReference>
<organism evidence="2">
    <name type="scientific">Salvia splendens</name>
    <name type="common">Scarlet sage</name>
    <dbReference type="NCBI Taxonomy" id="180675"/>
    <lineage>
        <taxon>Eukaryota</taxon>
        <taxon>Viridiplantae</taxon>
        <taxon>Streptophyta</taxon>
        <taxon>Embryophyta</taxon>
        <taxon>Tracheophyta</taxon>
        <taxon>Spermatophyta</taxon>
        <taxon>Magnoliopsida</taxon>
        <taxon>eudicotyledons</taxon>
        <taxon>Gunneridae</taxon>
        <taxon>Pentapetalae</taxon>
        <taxon>asterids</taxon>
        <taxon>lamiids</taxon>
        <taxon>Lamiales</taxon>
        <taxon>Lamiaceae</taxon>
        <taxon>Nepetoideae</taxon>
        <taxon>Mentheae</taxon>
        <taxon>Salviinae</taxon>
        <taxon>Salvia</taxon>
        <taxon>Salvia subgen. Calosphace</taxon>
        <taxon>core Calosphace</taxon>
    </lineage>
</organism>
<dbReference type="Gene3D" id="1.20.1280.50">
    <property type="match status" value="1"/>
</dbReference>
<dbReference type="SUPFAM" id="SSF52047">
    <property type="entry name" value="RNI-like"/>
    <property type="match status" value="1"/>
</dbReference>
<evidence type="ECO:0000313" key="3">
    <source>
        <dbReference type="Proteomes" id="UP000298416"/>
    </source>
</evidence>
<dbReference type="SUPFAM" id="SSF81383">
    <property type="entry name" value="F-box domain"/>
    <property type="match status" value="1"/>
</dbReference>
<dbReference type="PROSITE" id="PS50181">
    <property type="entry name" value="FBOX"/>
    <property type="match status" value="1"/>
</dbReference>
<dbReference type="CDD" id="cd22160">
    <property type="entry name" value="F-box_AtFBL13-like"/>
    <property type="match status" value="1"/>
</dbReference>
<name>A0A8X8XUY7_SALSN</name>